<keyword evidence="2" id="KW-0812">Transmembrane</keyword>
<evidence type="ECO:0000313" key="4">
    <source>
        <dbReference type="EMBL" id="RAH57108.1"/>
    </source>
</evidence>
<organism evidence="4 5">
    <name type="scientific">Aspergillus piperis CBS 112811</name>
    <dbReference type="NCBI Taxonomy" id="1448313"/>
    <lineage>
        <taxon>Eukaryota</taxon>
        <taxon>Fungi</taxon>
        <taxon>Dikarya</taxon>
        <taxon>Ascomycota</taxon>
        <taxon>Pezizomycotina</taxon>
        <taxon>Eurotiomycetes</taxon>
        <taxon>Eurotiomycetidae</taxon>
        <taxon>Eurotiales</taxon>
        <taxon>Aspergillaceae</taxon>
        <taxon>Aspergillus</taxon>
        <taxon>Aspergillus subgen. Circumdati</taxon>
    </lineage>
</organism>
<proteinExistence type="predicted"/>
<feature type="chain" id="PRO_5034916619" evidence="3">
    <location>
        <begin position="37"/>
        <end position="351"/>
    </location>
</feature>
<evidence type="ECO:0000256" key="3">
    <source>
        <dbReference type="SAM" id="SignalP"/>
    </source>
</evidence>
<dbReference type="EMBL" id="KZ825063">
    <property type="protein sequence ID" value="RAH57108.1"/>
    <property type="molecule type" value="Genomic_DNA"/>
</dbReference>
<dbReference type="Proteomes" id="UP000249526">
    <property type="component" value="Unassembled WGS sequence"/>
</dbReference>
<feature type="region of interest" description="Disordered" evidence="1">
    <location>
        <begin position="332"/>
        <end position="351"/>
    </location>
</feature>
<reference evidence="4 5" key="1">
    <citation type="submission" date="2018-02" db="EMBL/GenBank/DDBJ databases">
        <title>The genomes of Aspergillus section Nigri reveals drivers in fungal speciation.</title>
        <authorList>
            <consortium name="DOE Joint Genome Institute"/>
            <person name="Vesth T.C."/>
            <person name="Nybo J."/>
            <person name="Theobald S."/>
            <person name="Brandl J."/>
            <person name="Frisvad J.C."/>
            <person name="Nielsen K.F."/>
            <person name="Lyhne E.K."/>
            <person name="Kogle M.E."/>
            <person name="Kuo A."/>
            <person name="Riley R."/>
            <person name="Clum A."/>
            <person name="Nolan M."/>
            <person name="Lipzen A."/>
            <person name="Salamov A."/>
            <person name="Henrissat B."/>
            <person name="Wiebenga A."/>
            <person name="De vries R.P."/>
            <person name="Grigoriev I.V."/>
            <person name="Mortensen U.H."/>
            <person name="Andersen M.R."/>
            <person name="Baker S.E."/>
        </authorList>
    </citation>
    <scope>NUCLEOTIDE SEQUENCE [LARGE SCALE GENOMIC DNA]</scope>
    <source>
        <strain evidence="4 5">CBS 112811</strain>
    </source>
</reference>
<evidence type="ECO:0000313" key="5">
    <source>
        <dbReference type="Proteomes" id="UP000249526"/>
    </source>
</evidence>
<keyword evidence="2" id="KW-0472">Membrane</keyword>
<dbReference type="GeneID" id="37159463"/>
<gene>
    <name evidence="4" type="ORF">BO85DRAFT_372912</name>
</gene>
<dbReference type="RefSeq" id="XP_025515030.1">
    <property type="nucleotide sequence ID" value="XM_025656061.1"/>
</dbReference>
<keyword evidence="5" id="KW-1185">Reference proteome</keyword>
<name>A0A8G1R0Q6_9EURO</name>
<evidence type="ECO:0000256" key="2">
    <source>
        <dbReference type="SAM" id="Phobius"/>
    </source>
</evidence>
<keyword evidence="2" id="KW-1133">Transmembrane helix</keyword>
<keyword evidence="3" id="KW-0732">Signal</keyword>
<accession>A0A8G1R0Q6</accession>
<feature type="signal peptide" evidence="3">
    <location>
        <begin position="1"/>
        <end position="36"/>
    </location>
</feature>
<protein>
    <submittedName>
        <fullName evidence="4">Uncharacterized protein</fullName>
    </submittedName>
</protein>
<feature type="transmembrane region" description="Helical" evidence="2">
    <location>
        <begin position="246"/>
        <end position="267"/>
    </location>
</feature>
<dbReference type="AlphaFoldDB" id="A0A8G1R0Q6"/>
<sequence>MLGSWGLSPRSTSRWAAAAAAASFLLVSHVANPATALYVSEGSPCWDVCNDPTNTTTSEIVCMDAAYNDTTTGKNFKECVSCALNSTYTDPSGLVTDVDWGLYNLRYAFSACIYGYPAGVDSVSSQCLVSCQGLDSAIEFELLTPNDINLRAWCSTSTFADNQIDTCEFCYNLTETQVLMANCESIVIEALRYDCHFPVPSQTAFPISPSLIFAQEQLPTYSSDLLDTPSGGGVNYKLATLIGLPLMGFVILLFILTIGCVLGISWWRRQEREDEELRQWKAMAAENPWSEYPPPEMYSQPQQITQYGSGFQVVDTDGRTHEVGYSKQVMMNVSEDKGKSPSQEYPGELKL</sequence>
<evidence type="ECO:0000256" key="1">
    <source>
        <dbReference type="SAM" id="MobiDB-lite"/>
    </source>
</evidence>